<accession>A0A0F4NLK7</accession>
<comment type="similarity">
    <text evidence="2">Belongs to the organic radical-activating enzymes family.</text>
</comment>
<dbReference type="PANTHER" id="PTHR30352">
    <property type="entry name" value="PYRUVATE FORMATE-LYASE-ACTIVATING ENZYME"/>
    <property type="match status" value="1"/>
</dbReference>
<dbReference type="GO" id="GO:0016491">
    <property type="term" value="F:oxidoreductase activity"/>
    <property type="evidence" value="ECO:0007669"/>
    <property type="project" value="UniProtKB-KW"/>
</dbReference>
<comment type="cofactor">
    <cofactor evidence="1">
        <name>[4Fe-4S] cluster</name>
        <dbReference type="ChEBI" id="CHEBI:49883"/>
    </cofactor>
</comment>
<dbReference type="OrthoDB" id="9782387at2"/>
<sequence length="294" mass="32799">MTSFAEPPMSCNTVATSETQQETGRVFNIQRYSLHDGSGIRTVVFLKGCPLSCPWCANPESRSHRTTYLRRESKCIHCDTCAMDVDECPSGAWEQVGHDMTLDEVIAQVTKDDVFFNTSNGGITLSGGEVLTQPKFAIALLRRLKALSYRTAIETSGHGNTKQLGHIAQLCDEVLFDFKIMDEQRAKTIIGINLALVLNNFKHIVELGVKVIPRLPLIPGYTLDLVNIDKVLSYLRPFKINEIHLLPFHQYGANKYQTLGMEYLLKDVPVPSKSEVESIRQHIAAHGYHVIIGG</sequence>
<organism evidence="11 12">
    <name type="scientific">Vibrio galatheae</name>
    <dbReference type="NCBI Taxonomy" id="579748"/>
    <lineage>
        <taxon>Bacteria</taxon>
        <taxon>Pseudomonadati</taxon>
        <taxon>Pseudomonadota</taxon>
        <taxon>Gammaproteobacteria</taxon>
        <taxon>Vibrionales</taxon>
        <taxon>Vibrionaceae</taxon>
        <taxon>Vibrio</taxon>
    </lineage>
</organism>
<keyword evidence="11" id="KW-0456">Lyase</keyword>
<protein>
    <submittedName>
        <fullName evidence="11">Pyruvate formate lyase-activating protein</fullName>
    </submittedName>
</protein>
<dbReference type="CDD" id="cd01335">
    <property type="entry name" value="Radical_SAM"/>
    <property type="match status" value="1"/>
</dbReference>
<dbReference type="InterPro" id="IPR001989">
    <property type="entry name" value="Radical_activat_CS"/>
</dbReference>
<dbReference type="InterPro" id="IPR012839">
    <property type="entry name" value="Organic_radical_activase"/>
</dbReference>
<dbReference type="PROSITE" id="PS01087">
    <property type="entry name" value="RADICAL_ACTIVATING"/>
    <property type="match status" value="1"/>
</dbReference>
<proteinExistence type="inferred from homology"/>
<dbReference type="SFLD" id="SFLDS00029">
    <property type="entry name" value="Radical_SAM"/>
    <property type="match status" value="1"/>
</dbReference>
<evidence type="ECO:0000256" key="3">
    <source>
        <dbReference type="ARBA" id="ARBA00022485"/>
    </source>
</evidence>
<evidence type="ECO:0000256" key="6">
    <source>
        <dbReference type="ARBA" id="ARBA00023002"/>
    </source>
</evidence>
<dbReference type="NCBIfam" id="NF007483">
    <property type="entry name" value="PRK10076.1"/>
    <property type="match status" value="1"/>
</dbReference>
<dbReference type="EMBL" id="JXXV01000018">
    <property type="protein sequence ID" value="KJY82926.1"/>
    <property type="molecule type" value="Genomic_DNA"/>
</dbReference>
<dbReference type="InterPro" id="IPR040074">
    <property type="entry name" value="BssD/PflA/YjjW"/>
</dbReference>
<evidence type="ECO:0000256" key="2">
    <source>
        <dbReference type="ARBA" id="ARBA00009777"/>
    </source>
</evidence>
<dbReference type="SFLD" id="SFLDG01118">
    <property type="entry name" value="activating_enzymes__group_2"/>
    <property type="match status" value="1"/>
</dbReference>
<evidence type="ECO:0000256" key="7">
    <source>
        <dbReference type="ARBA" id="ARBA00023004"/>
    </source>
</evidence>
<evidence type="ECO:0000259" key="10">
    <source>
        <dbReference type="PROSITE" id="PS51918"/>
    </source>
</evidence>
<gene>
    <name evidence="11" type="ORF">TW81_12045</name>
</gene>
<dbReference type="InterPro" id="IPR007197">
    <property type="entry name" value="rSAM"/>
</dbReference>
<dbReference type="InterPro" id="IPR058240">
    <property type="entry name" value="rSAM_sf"/>
</dbReference>
<keyword evidence="3" id="KW-0004">4Fe-4S</keyword>
<evidence type="ECO:0000256" key="4">
    <source>
        <dbReference type="ARBA" id="ARBA00022691"/>
    </source>
</evidence>
<evidence type="ECO:0000313" key="11">
    <source>
        <dbReference type="EMBL" id="KJY82926.1"/>
    </source>
</evidence>
<keyword evidence="7" id="KW-0408">Iron</keyword>
<keyword evidence="5" id="KW-0479">Metal-binding</keyword>
<dbReference type="SFLD" id="SFLDG01066">
    <property type="entry name" value="organic_radical-activating_enz"/>
    <property type="match status" value="1"/>
</dbReference>
<feature type="domain" description="4Fe-4S ferredoxin-type" evidence="9">
    <location>
        <begin position="66"/>
        <end position="98"/>
    </location>
</feature>
<keyword evidence="6" id="KW-0560">Oxidoreductase</keyword>
<evidence type="ECO:0000256" key="8">
    <source>
        <dbReference type="ARBA" id="ARBA00023014"/>
    </source>
</evidence>
<keyword evidence="8" id="KW-0411">Iron-sulfur</keyword>
<keyword evidence="11" id="KW-0670">Pyruvate</keyword>
<evidence type="ECO:0000259" key="9">
    <source>
        <dbReference type="PROSITE" id="PS51379"/>
    </source>
</evidence>
<dbReference type="Proteomes" id="UP000033673">
    <property type="component" value="Unassembled WGS sequence"/>
</dbReference>
<comment type="caution">
    <text evidence="11">The sequence shown here is derived from an EMBL/GenBank/DDBJ whole genome shotgun (WGS) entry which is preliminary data.</text>
</comment>
<keyword evidence="12" id="KW-1185">Reference proteome</keyword>
<name>A0A0F4NLK7_9VIBR</name>
<dbReference type="SUPFAM" id="SSF102114">
    <property type="entry name" value="Radical SAM enzymes"/>
    <property type="match status" value="1"/>
</dbReference>
<dbReference type="NCBIfam" id="TIGR02494">
    <property type="entry name" value="PFLE_PFLC"/>
    <property type="match status" value="1"/>
</dbReference>
<dbReference type="GO" id="GO:0051539">
    <property type="term" value="F:4 iron, 4 sulfur cluster binding"/>
    <property type="evidence" value="ECO:0007669"/>
    <property type="project" value="UniProtKB-KW"/>
</dbReference>
<dbReference type="GO" id="GO:0016829">
    <property type="term" value="F:lyase activity"/>
    <property type="evidence" value="ECO:0007669"/>
    <property type="project" value="UniProtKB-KW"/>
</dbReference>
<dbReference type="PATRIC" id="fig|579748.3.peg.2485"/>
<dbReference type="Gene3D" id="3.20.20.70">
    <property type="entry name" value="Aldolase class I"/>
    <property type="match status" value="1"/>
</dbReference>
<dbReference type="Pfam" id="PF04055">
    <property type="entry name" value="Radical_SAM"/>
    <property type="match status" value="1"/>
</dbReference>
<reference evidence="11 12" key="1">
    <citation type="journal article" date="2015" name="BMC Genomics">
        <title>Genome mining reveals unlocked bioactive potential of marine Gram-negative bacteria.</title>
        <authorList>
            <person name="Machado H."/>
            <person name="Sonnenschein E.C."/>
            <person name="Melchiorsen J."/>
            <person name="Gram L."/>
        </authorList>
    </citation>
    <scope>NUCLEOTIDE SEQUENCE [LARGE SCALE GENOMIC DNA]</scope>
    <source>
        <strain evidence="11 12">S2757</strain>
    </source>
</reference>
<evidence type="ECO:0000256" key="5">
    <source>
        <dbReference type="ARBA" id="ARBA00022723"/>
    </source>
</evidence>
<dbReference type="GO" id="GO:0046872">
    <property type="term" value="F:metal ion binding"/>
    <property type="evidence" value="ECO:0007669"/>
    <property type="project" value="UniProtKB-KW"/>
</dbReference>
<dbReference type="InterPro" id="IPR017896">
    <property type="entry name" value="4Fe4S_Fe-S-bd"/>
</dbReference>
<dbReference type="InterPro" id="IPR034457">
    <property type="entry name" value="Organic_radical-activating"/>
</dbReference>
<keyword evidence="4" id="KW-0949">S-adenosyl-L-methionine</keyword>
<evidence type="ECO:0000313" key="12">
    <source>
        <dbReference type="Proteomes" id="UP000033673"/>
    </source>
</evidence>
<dbReference type="AlphaFoldDB" id="A0A0F4NLK7"/>
<dbReference type="PANTHER" id="PTHR30352:SF4">
    <property type="entry name" value="PYRUVATE FORMATE-LYASE 2-ACTIVATING ENZYME"/>
    <property type="match status" value="1"/>
</dbReference>
<dbReference type="PROSITE" id="PS51918">
    <property type="entry name" value="RADICAL_SAM"/>
    <property type="match status" value="1"/>
</dbReference>
<evidence type="ECO:0000256" key="1">
    <source>
        <dbReference type="ARBA" id="ARBA00001966"/>
    </source>
</evidence>
<dbReference type="PIRSF" id="PIRSF000371">
    <property type="entry name" value="PFL_act_enz"/>
    <property type="match status" value="1"/>
</dbReference>
<feature type="domain" description="Radical SAM core" evidence="10">
    <location>
        <begin position="35"/>
        <end position="289"/>
    </location>
</feature>
<dbReference type="InterPro" id="IPR013785">
    <property type="entry name" value="Aldolase_TIM"/>
</dbReference>
<dbReference type="PROSITE" id="PS51379">
    <property type="entry name" value="4FE4S_FER_2"/>
    <property type="match status" value="1"/>
</dbReference>
<dbReference type="STRING" id="579748.TW81_12045"/>